<gene>
    <name evidence="3" type="ORF">RFI_16691</name>
</gene>
<feature type="region of interest" description="Disordered" evidence="1">
    <location>
        <begin position="96"/>
        <end position="122"/>
    </location>
</feature>
<dbReference type="Proteomes" id="UP000023152">
    <property type="component" value="Unassembled WGS sequence"/>
</dbReference>
<evidence type="ECO:0000313" key="4">
    <source>
        <dbReference type="Proteomes" id="UP000023152"/>
    </source>
</evidence>
<evidence type="ECO:0000256" key="2">
    <source>
        <dbReference type="SAM" id="Phobius"/>
    </source>
</evidence>
<protein>
    <submittedName>
        <fullName evidence="3">Uncharacterized protein</fullName>
    </submittedName>
</protein>
<comment type="caution">
    <text evidence="3">The sequence shown here is derived from an EMBL/GenBank/DDBJ whole genome shotgun (WGS) entry which is preliminary data.</text>
</comment>
<name>X6N388_RETFI</name>
<keyword evidence="4" id="KW-1185">Reference proteome</keyword>
<keyword evidence="2" id="KW-1133">Transmembrane helix</keyword>
<keyword evidence="2" id="KW-0812">Transmembrane</keyword>
<feature type="region of interest" description="Disordered" evidence="1">
    <location>
        <begin position="183"/>
        <end position="210"/>
    </location>
</feature>
<feature type="transmembrane region" description="Helical" evidence="2">
    <location>
        <begin position="6"/>
        <end position="32"/>
    </location>
</feature>
<organism evidence="3 4">
    <name type="scientific">Reticulomyxa filosa</name>
    <dbReference type="NCBI Taxonomy" id="46433"/>
    <lineage>
        <taxon>Eukaryota</taxon>
        <taxon>Sar</taxon>
        <taxon>Rhizaria</taxon>
        <taxon>Retaria</taxon>
        <taxon>Foraminifera</taxon>
        <taxon>Monothalamids</taxon>
        <taxon>Reticulomyxidae</taxon>
        <taxon>Reticulomyxa</taxon>
    </lineage>
</organism>
<dbReference type="EMBL" id="ASPP01012514">
    <property type="protein sequence ID" value="ETO20526.1"/>
    <property type="molecule type" value="Genomic_DNA"/>
</dbReference>
<sequence length="363" mass="41863">MYIYIYFVLFCFVFCVCVCVTICIPPFFFFFVKKKKSWNNFLYQSSFYIPHTSHSDELNNSTPRQVRNRLEYLRVKDDVLLRYLLPLLKYNSEASTKSGEDFDSANGNGKKGSHNGNSGGGGGGGGGLNLCVKYEPYFNNPFERLTGVEFDGLQVLEIIPWENMVLTVPKTVRSLRITQMSKSSYQDKARQTRDLSRDLNRPADSENAKSKKPFHYNMKVDDWLVILSYCNRIEEICLYNLGCITKFRGLKCLHSLKNLTLKGKTTDFVLLKESIDALSHHSPLENVCLLDGDSNSIFNTAIDVSHIKQKFHRYADNLPSKSLSRILHLFLWKIVKPSNFLIFDNFCCCCCCCQILYFLFFFF</sequence>
<evidence type="ECO:0000256" key="1">
    <source>
        <dbReference type="SAM" id="MobiDB-lite"/>
    </source>
</evidence>
<accession>X6N388</accession>
<dbReference type="AlphaFoldDB" id="X6N388"/>
<feature type="compositionally biased region" description="Basic and acidic residues" evidence="1">
    <location>
        <begin position="185"/>
        <end position="209"/>
    </location>
</feature>
<evidence type="ECO:0000313" key="3">
    <source>
        <dbReference type="EMBL" id="ETO20526.1"/>
    </source>
</evidence>
<proteinExistence type="predicted"/>
<keyword evidence="2" id="KW-0472">Membrane</keyword>
<feature type="transmembrane region" description="Helical" evidence="2">
    <location>
        <begin position="340"/>
        <end position="362"/>
    </location>
</feature>
<reference evidence="3 4" key="1">
    <citation type="journal article" date="2013" name="Curr. Biol.">
        <title>The Genome of the Foraminiferan Reticulomyxa filosa.</title>
        <authorList>
            <person name="Glockner G."/>
            <person name="Hulsmann N."/>
            <person name="Schleicher M."/>
            <person name="Noegel A.A."/>
            <person name="Eichinger L."/>
            <person name="Gallinger C."/>
            <person name="Pawlowski J."/>
            <person name="Sierra R."/>
            <person name="Euteneuer U."/>
            <person name="Pillet L."/>
            <person name="Moustafa A."/>
            <person name="Platzer M."/>
            <person name="Groth M."/>
            <person name="Szafranski K."/>
            <person name="Schliwa M."/>
        </authorList>
    </citation>
    <scope>NUCLEOTIDE SEQUENCE [LARGE SCALE GENOMIC DNA]</scope>
</reference>